<evidence type="ECO:0000259" key="7">
    <source>
        <dbReference type="PROSITE" id="PS50109"/>
    </source>
</evidence>
<dbReference type="SMART" id="SM00448">
    <property type="entry name" value="REC"/>
    <property type="match status" value="1"/>
</dbReference>
<dbReference type="CDD" id="cd01007">
    <property type="entry name" value="PBP2_BvgS_HisK_like"/>
    <property type="match status" value="1"/>
</dbReference>
<dbReference type="PROSITE" id="PS50109">
    <property type="entry name" value="HIS_KIN"/>
    <property type="match status" value="1"/>
</dbReference>
<dbReference type="SUPFAM" id="SSF53850">
    <property type="entry name" value="Periplasmic binding protein-like II"/>
    <property type="match status" value="1"/>
</dbReference>
<dbReference type="SUPFAM" id="SSF55874">
    <property type="entry name" value="ATPase domain of HSP90 chaperone/DNA topoisomerase II/histidine kinase"/>
    <property type="match status" value="1"/>
</dbReference>
<keyword evidence="5" id="KW-1133">Transmembrane helix</keyword>
<evidence type="ECO:0000256" key="4">
    <source>
        <dbReference type="PROSITE-ProRule" id="PRU00169"/>
    </source>
</evidence>
<dbReference type="SMART" id="SM00387">
    <property type="entry name" value="HATPase_c"/>
    <property type="match status" value="1"/>
</dbReference>
<dbReference type="InterPro" id="IPR011006">
    <property type="entry name" value="CheY-like_superfamily"/>
</dbReference>
<feature type="chain" id="PRO_5004320348" description="histidine kinase" evidence="6">
    <location>
        <begin position="26"/>
        <end position="791"/>
    </location>
</feature>
<evidence type="ECO:0000256" key="3">
    <source>
        <dbReference type="ARBA" id="ARBA00022553"/>
    </source>
</evidence>
<dbReference type="PANTHER" id="PTHR43547:SF2">
    <property type="entry name" value="HYBRID SIGNAL TRANSDUCTION HISTIDINE KINASE C"/>
    <property type="match status" value="1"/>
</dbReference>
<comment type="catalytic activity">
    <reaction evidence="1">
        <text>ATP + protein L-histidine = ADP + protein N-phospho-L-histidine.</text>
        <dbReference type="EC" id="2.7.13.3"/>
    </reaction>
</comment>
<evidence type="ECO:0000256" key="6">
    <source>
        <dbReference type="SAM" id="SignalP"/>
    </source>
</evidence>
<dbReference type="Gene3D" id="3.40.50.2300">
    <property type="match status" value="1"/>
</dbReference>
<organism evidence="9">
    <name type="scientific">Yersinia enterocolitica</name>
    <dbReference type="NCBI Taxonomy" id="630"/>
    <lineage>
        <taxon>Bacteria</taxon>
        <taxon>Pseudomonadati</taxon>
        <taxon>Pseudomonadota</taxon>
        <taxon>Gammaproteobacteria</taxon>
        <taxon>Enterobacterales</taxon>
        <taxon>Yersiniaceae</taxon>
        <taxon>Yersinia</taxon>
    </lineage>
</organism>
<dbReference type="InterPro" id="IPR003661">
    <property type="entry name" value="HisK_dim/P_dom"/>
</dbReference>
<sequence>MLMKFLYKIYLTWALTLLSSTAVYAAEAIVFSPQELDYIKTHPVVNYGIFPNSYPIEKFNSIGEHIGLTRDYIDIISTVTGIKFKPVFSNNDRESVTNLQSGKISLLTSTSISFAQTHGLISSVPIFTTWPLTVTRKATRHIATPDDLMEGYVSITDYSSLIEWFTKQFPGVNYKIVYSPEETIAEVINRQAEAAVVLSPTALYYMNVKYPGQLKISRPHSAKISLAMAAHPEDQILINIINKAIASISAKQQAELTAKWIISDTNIPLPKDYKLTFYVGGLATALLCLLLFVFYRYRRLKMELVRLGSKNNLELSVIAHELRTPLIGILTACEGLVDKIVSTSQRERLANVIHVTRELLDNLDLSLDNAKINAGSVTQNPQPQLLAELCDTTVKLFISFAETHGTTLQVRYQSKQFFLPHLFDGTLVSQALNNIVSNAIKHTHDGMVLIECSLLQVDGKNMFSIEVIDTGTGIPSKVLARLSEPFYQGKFSRTDSDTPHPKGTGLGLFVAKKNMHLTGGHLAIVSQPGVGSRVTIALPAIAAHYAIENPLPEGLHIIMPTEIPSSLSGEITQILDGCELPYYSAAEPLPAAARGPEIDLQLDVAQKHWQLHHKQGDSVIIPRPVYASALYLAITDLCNEEQPLESSSDSPELHLPTTIITESRRLLVVEDEPLLLEVQYELFSSMGFQVDAVANTQQAYQSWLQHHHTIIVTDCRLDESDGFELVRHLRKLMQDSPEPVLIIGQSASLKTEDAQRAREVGMDYLLQKPVAREQWQQLIRDYFASKEKEHD</sequence>
<dbReference type="InterPro" id="IPR001789">
    <property type="entry name" value="Sig_transdc_resp-reg_receiver"/>
</dbReference>
<dbReference type="Pfam" id="PF00512">
    <property type="entry name" value="HisKA"/>
    <property type="match status" value="1"/>
</dbReference>
<dbReference type="InterPro" id="IPR001638">
    <property type="entry name" value="Solute-binding_3/MltF_N"/>
</dbReference>
<dbReference type="Pfam" id="PF00497">
    <property type="entry name" value="SBP_bac_3"/>
    <property type="match status" value="1"/>
</dbReference>
<feature type="transmembrane region" description="Helical" evidence="5">
    <location>
        <begin position="275"/>
        <end position="297"/>
    </location>
</feature>
<proteinExistence type="predicted"/>
<dbReference type="CDD" id="cd00082">
    <property type="entry name" value="HisKA"/>
    <property type="match status" value="1"/>
</dbReference>
<dbReference type="EC" id="2.7.13.3" evidence="2"/>
<feature type="modified residue" description="4-aspartylphosphate" evidence="4">
    <location>
        <position position="714"/>
    </location>
</feature>
<dbReference type="PROSITE" id="PS50110">
    <property type="entry name" value="RESPONSE_REGULATORY"/>
    <property type="match status" value="1"/>
</dbReference>
<dbReference type="EMBL" id="AF369954">
    <property type="protein sequence ID" value="AAK84109.1"/>
    <property type="molecule type" value="Genomic_DNA"/>
</dbReference>
<dbReference type="Gene3D" id="1.10.287.130">
    <property type="match status" value="1"/>
</dbReference>
<keyword evidence="3 4" id="KW-0597">Phosphoprotein</keyword>
<evidence type="ECO:0000313" key="9">
    <source>
        <dbReference type="EMBL" id="AAK84109.1"/>
    </source>
</evidence>
<dbReference type="InterPro" id="IPR004358">
    <property type="entry name" value="Sig_transdc_His_kin-like_C"/>
</dbReference>
<dbReference type="PANTHER" id="PTHR43547">
    <property type="entry name" value="TWO-COMPONENT HISTIDINE KINASE"/>
    <property type="match status" value="1"/>
</dbReference>
<dbReference type="CDD" id="cd17546">
    <property type="entry name" value="REC_hyHK_CKI1_RcsC-like"/>
    <property type="match status" value="1"/>
</dbReference>
<dbReference type="GO" id="GO:0000155">
    <property type="term" value="F:phosphorelay sensor kinase activity"/>
    <property type="evidence" value="ECO:0007669"/>
    <property type="project" value="InterPro"/>
</dbReference>
<protein>
    <recommendedName>
        <fullName evidence="2">histidine kinase</fullName>
        <ecNumber evidence="2">2.7.13.3</ecNumber>
    </recommendedName>
</protein>
<dbReference type="InterPro" id="IPR036890">
    <property type="entry name" value="HATPase_C_sf"/>
</dbReference>
<dbReference type="SUPFAM" id="SSF52172">
    <property type="entry name" value="CheY-like"/>
    <property type="match status" value="1"/>
</dbReference>
<dbReference type="SMART" id="SM00388">
    <property type="entry name" value="HisKA"/>
    <property type="match status" value="1"/>
</dbReference>
<gene>
    <name evidence="9" type="primary">ysrS</name>
</gene>
<keyword evidence="5" id="KW-0812">Transmembrane</keyword>
<reference evidence="9" key="1">
    <citation type="submission" date="2001-04" db="EMBL/GenBank/DDBJ databases">
        <authorList>
            <person name="Foultier B.G.F."/>
            <person name="Mueller S."/>
            <person name="Purnelle B."/>
            <person name="Troisfontaines P."/>
            <person name="Cornelis G.R."/>
        </authorList>
    </citation>
    <scope>NUCLEOTIDE SEQUENCE</scope>
    <source>
        <strain evidence="9">A127</strain>
    </source>
</reference>
<dbReference type="AlphaFoldDB" id="Q93NL5"/>
<dbReference type="InterPro" id="IPR005467">
    <property type="entry name" value="His_kinase_dom"/>
</dbReference>
<dbReference type="Gene3D" id="3.30.565.10">
    <property type="entry name" value="Histidine kinase-like ATPase, C-terminal domain"/>
    <property type="match status" value="1"/>
</dbReference>
<dbReference type="PRINTS" id="PR00344">
    <property type="entry name" value="BCTRLSENSOR"/>
</dbReference>
<accession>Q93NL5</accession>
<dbReference type="SMART" id="SM00062">
    <property type="entry name" value="PBPb"/>
    <property type="match status" value="1"/>
</dbReference>
<name>Q93NL5_YEREN</name>
<dbReference type="SUPFAM" id="SSF47384">
    <property type="entry name" value="Homodimeric domain of signal transducing histidine kinase"/>
    <property type="match status" value="1"/>
</dbReference>
<reference evidence="9" key="2">
    <citation type="journal article" date="2002" name="J. Mol. Evol.">
        <title>Characterization of the ysa pathogenicity locus in the chromosome of Yersinia enterocolitica and phylogeny analysis of type III secretion systems.</title>
        <authorList>
            <person name="Foultier B."/>
            <person name="Troisfontaines P."/>
            <person name="Muller S."/>
            <person name="Opperdoes F.R."/>
            <person name="Cornelis G.R."/>
        </authorList>
    </citation>
    <scope>NUCLEOTIDE SEQUENCE</scope>
    <source>
        <strain evidence="9">A127</strain>
    </source>
</reference>
<keyword evidence="6" id="KW-0732">Signal</keyword>
<evidence type="ECO:0000256" key="5">
    <source>
        <dbReference type="SAM" id="Phobius"/>
    </source>
</evidence>
<evidence type="ECO:0000256" key="1">
    <source>
        <dbReference type="ARBA" id="ARBA00000085"/>
    </source>
</evidence>
<keyword evidence="5" id="KW-0472">Membrane</keyword>
<feature type="domain" description="Histidine kinase" evidence="7">
    <location>
        <begin position="317"/>
        <end position="542"/>
    </location>
</feature>
<feature type="signal peptide" evidence="6">
    <location>
        <begin position="1"/>
        <end position="25"/>
    </location>
</feature>
<dbReference type="Pfam" id="PF02518">
    <property type="entry name" value="HATPase_c"/>
    <property type="match status" value="1"/>
</dbReference>
<evidence type="ECO:0000256" key="2">
    <source>
        <dbReference type="ARBA" id="ARBA00012438"/>
    </source>
</evidence>
<evidence type="ECO:0000259" key="8">
    <source>
        <dbReference type="PROSITE" id="PS50110"/>
    </source>
</evidence>
<feature type="domain" description="Response regulatory" evidence="8">
    <location>
        <begin position="665"/>
        <end position="783"/>
    </location>
</feature>
<dbReference type="Gene3D" id="3.40.190.10">
    <property type="entry name" value="Periplasmic binding protein-like II"/>
    <property type="match status" value="2"/>
</dbReference>
<dbReference type="Pfam" id="PF00072">
    <property type="entry name" value="Response_reg"/>
    <property type="match status" value="1"/>
</dbReference>
<dbReference type="InterPro" id="IPR036097">
    <property type="entry name" value="HisK_dim/P_sf"/>
</dbReference>
<dbReference type="InterPro" id="IPR003594">
    <property type="entry name" value="HATPase_dom"/>
</dbReference>